<dbReference type="InParanoid" id="I2GY04"/>
<dbReference type="HOGENOM" id="CLU_006413_0_0_1"/>
<feature type="compositionally biased region" description="Low complexity" evidence="5">
    <location>
        <begin position="828"/>
        <end position="838"/>
    </location>
</feature>
<feature type="binding site" evidence="4">
    <location>
        <position position="108"/>
    </location>
    <ligand>
        <name>ATP</name>
        <dbReference type="ChEBI" id="CHEBI:30616"/>
    </ligand>
</feature>
<dbReference type="GeneID" id="14494159"/>
<dbReference type="SUPFAM" id="SSF56112">
    <property type="entry name" value="Protein kinase-like (PK-like)"/>
    <property type="match status" value="1"/>
</dbReference>
<evidence type="ECO:0000313" key="8">
    <source>
        <dbReference type="Proteomes" id="UP000002866"/>
    </source>
</evidence>
<keyword evidence="2 4" id="KW-0547">Nucleotide-binding</keyword>
<protein>
    <recommendedName>
        <fullName evidence="1">non-specific serine/threonine protein kinase</fullName>
        <ecNumber evidence="1">2.7.11.1</ecNumber>
    </recommendedName>
</protein>
<dbReference type="InterPro" id="IPR011009">
    <property type="entry name" value="Kinase-like_dom_sf"/>
</dbReference>
<evidence type="ECO:0000256" key="1">
    <source>
        <dbReference type="ARBA" id="ARBA00012513"/>
    </source>
</evidence>
<dbReference type="eggNOG" id="KOG0198">
    <property type="taxonomic scope" value="Eukaryota"/>
</dbReference>
<dbReference type="PROSITE" id="PS50011">
    <property type="entry name" value="PROTEIN_KINASE_DOM"/>
    <property type="match status" value="1"/>
</dbReference>
<dbReference type="SMART" id="SM00220">
    <property type="entry name" value="S_TKc"/>
    <property type="match status" value="1"/>
</dbReference>
<keyword evidence="3 4" id="KW-0067">ATP-binding</keyword>
<evidence type="ECO:0000313" key="7">
    <source>
        <dbReference type="EMBL" id="CCH59006.1"/>
    </source>
</evidence>
<feature type="compositionally biased region" description="Basic and acidic residues" evidence="5">
    <location>
        <begin position="1"/>
        <end position="12"/>
    </location>
</feature>
<evidence type="ECO:0000256" key="2">
    <source>
        <dbReference type="ARBA" id="ARBA00022741"/>
    </source>
</evidence>
<dbReference type="FunFam" id="3.30.200.20:FF:000042">
    <property type="entry name" value="Aurora kinase A"/>
    <property type="match status" value="1"/>
</dbReference>
<evidence type="ECO:0000259" key="6">
    <source>
        <dbReference type="PROSITE" id="PS50011"/>
    </source>
</evidence>
<sequence>MDPLEKLNDLDRISLTPAQHNNNHNNSNSSNSNNRHRLRANSSENFQRHRNSYGQKNKQDDRLQHNRTESTEFVTKAQYGLINVIGKGSFGVVYKAVNRQTNQVIAIKQVNYDNDEELNDIMSEINLLKNLNHKHIVKYHGFMQKSDTLYILLEYCAHGSLKNLISSSKGIPEKDAQQYIIQTLYGLVYLHAQGVIHRDIKAANILLDKDNTVKLADFGVSTRVGNATMAMTLAGSLNWMAPEILGNKGASTLSDIWSLGATVVELITGNPPFHNLVDINIYYAIENDNYIPPEGAFSETAIDFLNLCFKKNMYRRPTAQQLLNHKWLQPMTSPKNSDKQNSSPQRENLFDTNKIKIELQPPSPPRAINNNEPDNEPNTNKRLSRFERMKKDNEEIETNWEKLFKETKGEVSNYDAFLDPNMSPERKRNSPVPPATPFFKHESGSIFPKHSSVAIPKPEFELKSNTNDNHKRNSISKSHSPTPSKTYSDDLTMIQAGHSLPDIHSLFEQNEIEEIVMAMFTYFMTTYHNNIEQTNLLLPIFRYDTENKNYLLQQKFITMGGLPYVINNEEFLINCFIQFLPPNSFFFYKVLIETGIMNNLTFMKLKNQTLILKLVFTFLEVTSIKFWSNWCINNFDTNLLITNGFFHKKISQTLILKLLINTKWYGKIFLKDLYSIPPTSILSNKKTFYFVFKTIVHTFFPLPNNIDIHNTGNNNNNINNSNSLSTNNSQHKFEFNENIRRKVTPLSSRESSNTSSSIPLMEDNMELGIAPKLQYSNSQSSNSTKSISSINNRQSHSSSNSSSGILIPKHRKNTSSAQLDSPYHHHSSNNSNNNNGNSQINYSPDRASTSTPTLSIGSSSTSIGSSLTNTNLSSAIPPALNRGNNFMSINYNSHHHHHQLNIPVEFYEWLLSFLEGDPFKIISDLKYWKYYITIWYNLTLQKGFSSKYFQELQMNHNFSKLLINITNEKLVKNERLNLILNDLVIIVIKITEELNNDLTIKFFQIVIRLINEPNVNDEALICLINSFFFIGYNKHKFQISKQSWDSINIRFPLQDTNYINSKNEEDNSITLNSYDLIGPIYTHSISLISIEGYINRFNRILSMDFFDFICYDMINEPNFNTLIQTAFQKNFKNIIIEIELLKMLKILFIQSLKYNNIKESFEYYITKHNIQFNDRIQEGKFINEYHLNYDNVYFKHCGHCYEYNNHNIKILPSTLMIQENMKQILAFLSTFWPHTQSLSTNFTASTATANTTAASKSTEHKYTHHDTAAQYSSTSVLVSQLCDDLEQLSLTHNPQ</sequence>
<dbReference type="EC" id="2.7.11.1" evidence="1"/>
<proteinExistence type="predicted"/>
<dbReference type="Pfam" id="PF00069">
    <property type="entry name" value="Pkinase"/>
    <property type="match status" value="1"/>
</dbReference>
<feature type="domain" description="Protein kinase" evidence="6">
    <location>
        <begin position="79"/>
        <end position="328"/>
    </location>
</feature>
<dbReference type="Proteomes" id="UP000002866">
    <property type="component" value="Chromosome 2"/>
</dbReference>
<feature type="region of interest" description="Disordered" evidence="5">
    <location>
        <begin position="420"/>
        <end position="444"/>
    </location>
</feature>
<gene>
    <name evidence="7" type="primary">TBLA0B01630</name>
    <name evidence="7" type="ORF">TBLA_0B01630</name>
</gene>
<feature type="compositionally biased region" description="Low complexity" evidence="5">
    <location>
        <begin position="848"/>
        <end position="863"/>
    </location>
</feature>
<dbReference type="GO" id="GO:0004674">
    <property type="term" value="F:protein serine/threonine kinase activity"/>
    <property type="evidence" value="ECO:0007669"/>
    <property type="project" value="UniProtKB-EC"/>
</dbReference>
<dbReference type="OrthoDB" id="8693905at2759"/>
<organism evidence="7 8">
    <name type="scientific">Henningerozyma blattae (strain ATCC 34711 / CBS 6284 / DSM 70876 / NBRC 10599 / NRRL Y-10934 / UCD 77-7)</name>
    <name type="common">Yeast</name>
    <name type="synonym">Tetrapisispora blattae</name>
    <dbReference type="NCBI Taxonomy" id="1071380"/>
    <lineage>
        <taxon>Eukaryota</taxon>
        <taxon>Fungi</taxon>
        <taxon>Dikarya</taxon>
        <taxon>Ascomycota</taxon>
        <taxon>Saccharomycotina</taxon>
        <taxon>Saccharomycetes</taxon>
        <taxon>Saccharomycetales</taxon>
        <taxon>Saccharomycetaceae</taxon>
        <taxon>Henningerozyma</taxon>
    </lineage>
</organism>
<dbReference type="InterPro" id="IPR008271">
    <property type="entry name" value="Ser/Thr_kinase_AS"/>
</dbReference>
<feature type="compositionally biased region" description="Low complexity" evidence="5">
    <location>
        <begin position="20"/>
        <end position="33"/>
    </location>
</feature>
<dbReference type="FunFam" id="1.10.510.10:FF:000571">
    <property type="entry name" value="Maternal embryonic leucine zipper kinase"/>
    <property type="match status" value="1"/>
</dbReference>
<dbReference type="PROSITE" id="PS00108">
    <property type="entry name" value="PROTEIN_KINASE_ST"/>
    <property type="match status" value="1"/>
</dbReference>
<feature type="compositionally biased region" description="Low complexity" evidence="5">
    <location>
        <begin position="747"/>
        <end position="757"/>
    </location>
</feature>
<evidence type="ECO:0000256" key="3">
    <source>
        <dbReference type="ARBA" id="ARBA00022840"/>
    </source>
</evidence>
<name>I2GY04_HENB6</name>
<feature type="region of interest" description="Disordered" evidence="5">
    <location>
        <begin position="457"/>
        <end position="488"/>
    </location>
</feature>
<feature type="compositionally biased region" description="Low complexity" evidence="5">
    <location>
        <begin position="776"/>
        <end position="805"/>
    </location>
</feature>
<dbReference type="Gene3D" id="1.10.510.10">
    <property type="entry name" value="Transferase(Phosphotransferase) domain 1"/>
    <property type="match status" value="1"/>
</dbReference>
<feature type="region of interest" description="Disordered" evidence="5">
    <location>
        <begin position="358"/>
        <end position="390"/>
    </location>
</feature>
<dbReference type="RefSeq" id="XP_004178525.1">
    <property type="nucleotide sequence ID" value="XM_004178477.1"/>
</dbReference>
<dbReference type="GO" id="GO:0005737">
    <property type="term" value="C:cytoplasm"/>
    <property type="evidence" value="ECO:0007669"/>
    <property type="project" value="TreeGrafter"/>
</dbReference>
<dbReference type="InterPro" id="IPR017441">
    <property type="entry name" value="Protein_kinase_ATP_BS"/>
</dbReference>
<dbReference type="PROSITE" id="PS00107">
    <property type="entry name" value="PROTEIN_KINASE_ATP"/>
    <property type="match status" value="1"/>
</dbReference>
<dbReference type="PANTHER" id="PTHR48012">
    <property type="entry name" value="STERILE20-LIKE KINASE, ISOFORM B-RELATED"/>
    <property type="match status" value="1"/>
</dbReference>
<feature type="compositionally biased region" description="Basic and acidic residues" evidence="5">
    <location>
        <begin position="57"/>
        <end position="66"/>
    </location>
</feature>
<dbReference type="GO" id="GO:0005524">
    <property type="term" value="F:ATP binding"/>
    <property type="evidence" value="ECO:0007669"/>
    <property type="project" value="UniProtKB-UniRule"/>
</dbReference>
<feature type="region of interest" description="Disordered" evidence="5">
    <location>
        <begin position="1"/>
        <end position="66"/>
    </location>
</feature>
<dbReference type="KEGG" id="tbl:TBLA_0B01630"/>
<dbReference type="InterPro" id="IPR050629">
    <property type="entry name" value="STE20/SPS1-PAK"/>
</dbReference>
<dbReference type="STRING" id="1071380.I2GY04"/>
<feature type="compositionally biased region" description="Polar residues" evidence="5">
    <location>
        <begin position="475"/>
        <end position="486"/>
    </location>
</feature>
<accession>I2GY04</accession>
<evidence type="ECO:0000256" key="4">
    <source>
        <dbReference type="PROSITE-ProRule" id="PRU10141"/>
    </source>
</evidence>
<feature type="region of interest" description="Disordered" evidence="5">
    <location>
        <begin position="737"/>
        <end position="762"/>
    </location>
</feature>
<dbReference type="FunCoup" id="I2GY04">
    <property type="interactions" value="415"/>
</dbReference>
<feature type="compositionally biased region" description="Low complexity" evidence="5">
    <location>
        <begin position="369"/>
        <end position="380"/>
    </location>
</feature>
<keyword evidence="8" id="KW-1185">Reference proteome</keyword>
<dbReference type="EMBL" id="HE806317">
    <property type="protein sequence ID" value="CCH59006.1"/>
    <property type="molecule type" value="Genomic_DNA"/>
</dbReference>
<feature type="region of interest" description="Disordered" evidence="5">
    <location>
        <begin position="775"/>
        <end position="863"/>
    </location>
</feature>
<evidence type="ECO:0000256" key="5">
    <source>
        <dbReference type="SAM" id="MobiDB-lite"/>
    </source>
</evidence>
<reference evidence="7 8" key="1">
    <citation type="journal article" date="2011" name="Proc. Natl. Acad. Sci. U.S.A.">
        <title>Evolutionary erosion of yeast sex chromosomes by mating-type switching accidents.</title>
        <authorList>
            <person name="Gordon J.L."/>
            <person name="Armisen D."/>
            <person name="Proux-Wera E."/>
            <person name="Oheigeartaigh S.S."/>
            <person name="Byrne K.P."/>
            <person name="Wolfe K.H."/>
        </authorList>
    </citation>
    <scope>NUCLEOTIDE SEQUENCE [LARGE SCALE GENOMIC DNA]</scope>
    <source>
        <strain evidence="8">ATCC 34711 / CBS 6284 / DSM 70876 / NBRC 10599 / NRRL Y-10934 / UCD 77-7</strain>
    </source>
</reference>
<dbReference type="PANTHER" id="PTHR48012:SF26">
    <property type="entry name" value="SERINE_THREONINE-PROTEIN KINASE DDB_G0283821-RELATED"/>
    <property type="match status" value="1"/>
</dbReference>
<dbReference type="InterPro" id="IPR000719">
    <property type="entry name" value="Prot_kinase_dom"/>
</dbReference>